<keyword evidence="1" id="KW-0175">Coiled coil</keyword>
<organism evidence="2">
    <name type="scientific">Singulisphaera sp. Ch08</name>
    <dbReference type="NCBI Taxonomy" id="3120278"/>
    <lineage>
        <taxon>Bacteria</taxon>
        <taxon>Pseudomonadati</taxon>
        <taxon>Planctomycetota</taxon>
        <taxon>Planctomycetia</taxon>
        <taxon>Isosphaerales</taxon>
        <taxon>Isosphaeraceae</taxon>
        <taxon>Singulisphaera</taxon>
    </lineage>
</organism>
<dbReference type="RefSeq" id="WP_406695484.1">
    <property type="nucleotide sequence ID" value="NZ_CP155447.1"/>
</dbReference>
<accession>A0AAU7CCD2</accession>
<evidence type="ECO:0000256" key="1">
    <source>
        <dbReference type="SAM" id="Coils"/>
    </source>
</evidence>
<evidence type="ECO:0000313" key="2">
    <source>
        <dbReference type="EMBL" id="XBH02743.1"/>
    </source>
</evidence>
<feature type="coiled-coil region" evidence="1">
    <location>
        <begin position="22"/>
        <end position="49"/>
    </location>
</feature>
<reference evidence="2" key="1">
    <citation type="submission" date="2024-05" db="EMBL/GenBank/DDBJ databases">
        <title>Planctomycetes of the genus Singulisphaera possess chitinolytic capabilities.</title>
        <authorList>
            <person name="Ivanova A."/>
        </authorList>
    </citation>
    <scope>NUCLEOTIDE SEQUENCE</scope>
    <source>
        <strain evidence="2">Ch08T</strain>
    </source>
</reference>
<name>A0AAU7CCD2_9BACT</name>
<gene>
    <name evidence="2" type="ORF">V5E97_31145</name>
</gene>
<dbReference type="AlphaFoldDB" id="A0AAU7CCD2"/>
<proteinExistence type="predicted"/>
<dbReference type="EMBL" id="CP155447">
    <property type="protein sequence ID" value="XBH02743.1"/>
    <property type="molecule type" value="Genomic_DNA"/>
</dbReference>
<protein>
    <submittedName>
        <fullName evidence="2">Uncharacterized protein</fullName>
    </submittedName>
</protein>
<sequence>MSHEQGEFPHGNQGLKPEALSNELLKLKIDDLFQEVESLKARVARLESESKKGHVAR</sequence>